<name>A0ACD5Y6Y8_AVESA</name>
<dbReference type="EnsemblPlants" id="AVESA.00010b.r2.5CG0921410.1">
    <property type="protein sequence ID" value="AVESA.00010b.r2.5CG0921410.1.CDS.1"/>
    <property type="gene ID" value="AVESA.00010b.r2.5CG0921410"/>
</dbReference>
<organism evidence="1 2">
    <name type="scientific">Avena sativa</name>
    <name type="common">Oat</name>
    <dbReference type="NCBI Taxonomy" id="4498"/>
    <lineage>
        <taxon>Eukaryota</taxon>
        <taxon>Viridiplantae</taxon>
        <taxon>Streptophyta</taxon>
        <taxon>Embryophyta</taxon>
        <taxon>Tracheophyta</taxon>
        <taxon>Spermatophyta</taxon>
        <taxon>Magnoliopsida</taxon>
        <taxon>Liliopsida</taxon>
        <taxon>Poales</taxon>
        <taxon>Poaceae</taxon>
        <taxon>BOP clade</taxon>
        <taxon>Pooideae</taxon>
        <taxon>Poodae</taxon>
        <taxon>Poeae</taxon>
        <taxon>Poeae Chloroplast Group 1 (Aveneae type)</taxon>
        <taxon>Aveninae</taxon>
        <taxon>Avena</taxon>
    </lineage>
</organism>
<keyword evidence="2" id="KW-1185">Reference proteome</keyword>
<protein>
    <submittedName>
        <fullName evidence="1">Uncharacterized protein</fullName>
    </submittedName>
</protein>
<accession>A0ACD5Y6Y8</accession>
<sequence length="161" mass="18213">MQKDYTDIKSTLDKALNGFRAAVGPLKYEKRSKGIYVNSHVTNFPCLKQLSTGMEPWFAILQMREYAKDEEKLLMPSGLKKRGRDITEMTDANMRAEFRAIQQEMGTILKRDVLTRGATFNYNGIPLTNVEIEDRLAAVADGRTFTTLGGIHPFPPKPKKT</sequence>
<evidence type="ECO:0000313" key="1">
    <source>
        <dbReference type="EnsemblPlants" id="AVESA.00010b.r2.5CG0921410.1.CDS.1"/>
    </source>
</evidence>
<evidence type="ECO:0000313" key="2">
    <source>
        <dbReference type="Proteomes" id="UP001732700"/>
    </source>
</evidence>
<reference evidence="1" key="1">
    <citation type="submission" date="2021-05" db="EMBL/GenBank/DDBJ databases">
        <authorList>
            <person name="Scholz U."/>
            <person name="Mascher M."/>
            <person name="Fiebig A."/>
        </authorList>
    </citation>
    <scope>NUCLEOTIDE SEQUENCE [LARGE SCALE GENOMIC DNA]</scope>
</reference>
<proteinExistence type="predicted"/>
<reference evidence="1" key="2">
    <citation type="submission" date="2025-09" db="UniProtKB">
        <authorList>
            <consortium name="EnsemblPlants"/>
        </authorList>
    </citation>
    <scope>IDENTIFICATION</scope>
</reference>
<dbReference type="Proteomes" id="UP001732700">
    <property type="component" value="Chromosome 5C"/>
</dbReference>